<name>A0AAW0Z838_9HYME</name>
<dbReference type="AlphaFoldDB" id="A0AAW0Z838"/>
<evidence type="ECO:0000256" key="1">
    <source>
        <dbReference type="SAM" id="MobiDB-lite"/>
    </source>
</evidence>
<dbReference type="EMBL" id="JAWNGG020000416">
    <property type="protein sequence ID" value="KAK9293572.1"/>
    <property type="molecule type" value="Genomic_DNA"/>
</dbReference>
<sequence>MCEMVKGQRRTFRDQDPPRICNDSNENLKSQFEFCESAPTSPTILQRASSFEKCIGESKYFEKDKQKKKKEKAGSIKQDSGYSDAVEDSADNVRISNEQIDSPNQTNSEDFIKELSDKVPSNSHHHDDEVCLYYLLLFKGGTPLL</sequence>
<feature type="region of interest" description="Disordered" evidence="1">
    <location>
        <begin position="66"/>
        <end position="125"/>
    </location>
</feature>
<feature type="compositionally biased region" description="Polar residues" evidence="1">
    <location>
        <begin position="94"/>
        <end position="109"/>
    </location>
</feature>
<gene>
    <name evidence="2" type="ORF">QLX08_011529</name>
</gene>
<reference evidence="2 3" key="1">
    <citation type="submission" date="2024-05" db="EMBL/GenBank/DDBJ databases">
        <title>The nuclear and mitochondrial genome assemblies of Tetragonisca angustula (Apidae: Meliponini), a tiny yet remarkable pollinator in the Neotropics.</title>
        <authorList>
            <person name="Ferrari R."/>
            <person name="Ricardo P.C."/>
            <person name="Dias F.C."/>
            <person name="Araujo N.S."/>
            <person name="Soares D.O."/>
            <person name="Zhou Q.-S."/>
            <person name="Zhu C.-D."/>
            <person name="Coutinho L."/>
            <person name="Airas M.C."/>
            <person name="Batista T.M."/>
        </authorList>
    </citation>
    <scope>NUCLEOTIDE SEQUENCE [LARGE SCALE GENOMIC DNA]</scope>
    <source>
        <strain evidence="2">ASF017062</strain>
        <tissue evidence="2">Abdomen</tissue>
    </source>
</reference>
<evidence type="ECO:0000313" key="2">
    <source>
        <dbReference type="EMBL" id="KAK9293572.1"/>
    </source>
</evidence>
<dbReference type="Proteomes" id="UP001432146">
    <property type="component" value="Unassembled WGS sequence"/>
</dbReference>
<evidence type="ECO:0000313" key="3">
    <source>
        <dbReference type="Proteomes" id="UP001432146"/>
    </source>
</evidence>
<accession>A0AAW0Z838</accession>
<protein>
    <submittedName>
        <fullName evidence="2">Uncharacterized protein</fullName>
    </submittedName>
</protein>
<comment type="caution">
    <text evidence="2">The sequence shown here is derived from an EMBL/GenBank/DDBJ whole genome shotgun (WGS) entry which is preliminary data.</text>
</comment>
<organism evidence="2 3">
    <name type="scientific">Tetragonisca angustula</name>
    <dbReference type="NCBI Taxonomy" id="166442"/>
    <lineage>
        <taxon>Eukaryota</taxon>
        <taxon>Metazoa</taxon>
        <taxon>Ecdysozoa</taxon>
        <taxon>Arthropoda</taxon>
        <taxon>Hexapoda</taxon>
        <taxon>Insecta</taxon>
        <taxon>Pterygota</taxon>
        <taxon>Neoptera</taxon>
        <taxon>Endopterygota</taxon>
        <taxon>Hymenoptera</taxon>
        <taxon>Apocrita</taxon>
        <taxon>Aculeata</taxon>
        <taxon>Apoidea</taxon>
        <taxon>Anthophila</taxon>
        <taxon>Apidae</taxon>
        <taxon>Tetragonisca</taxon>
    </lineage>
</organism>
<keyword evidence="3" id="KW-1185">Reference proteome</keyword>
<proteinExistence type="predicted"/>
<feature type="region of interest" description="Disordered" evidence="1">
    <location>
        <begin position="1"/>
        <end position="23"/>
    </location>
</feature>